<proteinExistence type="predicted"/>
<sequence length="484" mass="54626">MEEVRTVAAKEAENAEAARKAVLEHVARIEGRQNANDDAYSENADHPPSSDYQELSSDYQEMDDSSEENLKLPNGESMDEADSNYLEDSDVDTDSDEDEGTQTDKGKYKKNPSKPIRQDIERLWSTEDSSGTPKSSAELDTSAAKKRKIDSGDQASHKKKPKMTKKGGLIKAATKTAQRGSEDESMFQYSGPALDNDENEKVEMPVAGKGKKRGLPGFGTIKATTPAPVKHTTQNKYKDSDLPSEAFPWFKGDVVPLACELAGTLEPWLFLTVAQVQAIVDHVFGPGKYLVEKNGPWFELVTYRLTDWCSSFTLQAQKVMDYLVKDAKECATVQNTPDSIEMEDKEPDSKPFDFANAKGIAEFCEFALIEHKPGNKKKSTMAFHWRTYGDGTNKEVECNLGFLKTGEYVVPKGSDWFFLHDNWSNIRKTDPKTVNTLITHHATKYLSTIEKWTAERWEQQLDEAAVWKERKRQKKLQRPPRWKK</sequence>
<protein>
    <submittedName>
        <fullName evidence="2">Uncharacterized protein</fullName>
    </submittedName>
</protein>
<evidence type="ECO:0000256" key="1">
    <source>
        <dbReference type="SAM" id="MobiDB-lite"/>
    </source>
</evidence>
<dbReference type="Proteomes" id="UP001218218">
    <property type="component" value="Unassembled WGS sequence"/>
</dbReference>
<keyword evidence="3" id="KW-1185">Reference proteome</keyword>
<reference evidence="2" key="1">
    <citation type="submission" date="2023-03" db="EMBL/GenBank/DDBJ databases">
        <title>Massive genome expansion in bonnet fungi (Mycena s.s.) driven by repeated elements and novel gene families across ecological guilds.</title>
        <authorList>
            <consortium name="Lawrence Berkeley National Laboratory"/>
            <person name="Harder C.B."/>
            <person name="Miyauchi S."/>
            <person name="Viragh M."/>
            <person name="Kuo A."/>
            <person name="Thoen E."/>
            <person name="Andreopoulos B."/>
            <person name="Lu D."/>
            <person name="Skrede I."/>
            <person name="Drula E."/>
            <person name="Henrissat B."/>
            <person name="Morin E."/>
            <person name="Kohler A."/>
            <person name="Barry K."/>
            <person name="LaButti K."/>
            <person name="Morin E."/>
            <person name="Salamov A."/>
            <person name="Lipzen A."/>
            <person name="Mereny Z."/>
            <person name="Hegedus B."/>
            <person name="Baldrian P."/>
            <person name="Stursova M."/>
            <person name="Weitz H."/>
            <person name="Taylor A."/>
            <person name="Grigoriev I.V."/>
            <person name="Nagy L.G."/>
            <person name="Martin F."/>
            <person name="Kauserud H."/>
        </authorList>
    </citation>
    <scope>NUCLEOTIDE SEQUENCE</scope>
    <source>
        <strain evidence="2">CBHHK002</strain>
    </source>
</reference>
<name>A0AAD7A900_9AGAR</name>
<comment type="caution">
    <text evidence="2">The sequence shown here is derived from an EMBL/GenBank/DDBJ whole genome shotgun (WGS) entry which is preliminary data.</text>
</comment>
<feature type="compositionally biased region" description="Acidic residues" evidence="1">
    <location>
        <begin position="77"/>
        <end position="101"/>
    </location>
</feature>
<dbReference type="AlphaFoldDB" id="A0AAD7A900"/>
<gene>
    <name evidence="2" type="ORF">DFH08DRAFT_806327</name>
</gene>
<accession>A0AAD7A900</accession>
<feature type="region of interest" description="Disordered" evidence="1">
    <location>
        <begin position="28"/>
        <end position="185"/>
    </location>
</feature>
<evidence type="ECO:0000313" key="2">
    <source>
        <dbReference type="EMBL" id="KAJ7351611.1"/>
    </source>
</evidence>
<feature type="compositionally biased region" description="Polar residues" evidence="1">
    <location>
        <begin position="50"/>
        <end position="59"/>
    </location>
</feature>
<evidence type="ECO:0000313" key="3">
    <source>
        <dbReference type="Proteomes" id="UP001218218"/>
    </source>
</evidence>
<feature type="compositionally biased region" description="Basic and acidic residues" evidence="1">
    <location>
        <begin position="116"/>
        <end position="125"/>
    </location>
</feature>
<feature type="compositionally biased region" description="Polar residues" evidence="1">
    <location>
        <begin position="126"/>
        <end position="139"/>
    </location>
</feature>
<organism evidence="2 3">
    <name type="scientific">Mycena albidolilacea</name>
    <dbReference type="NCBI Taxonomy" id="1033008"/>
    <lineage>
        <taxon>Eukaryota</taxon>
        <taxon>Fungi</taxon>
        <taxon>Dikarya</taxon>
        <taxon>Basidiomycota</taxon>
        <taxon>Agaricomycotina</taxon>
        <taxon>Agaricomycetes</taxon>
        <taxon>Agaricomycetidae</taxon>
        <taxon>Agaricales</taxon>
        <taxon>Marasmiineae</taxon>
        <taxon>Mycenaceae</taxon>
        <taxon>Mycena</taxon>
    </lineage>
</organism>
<dbReference type="EMBL" id="JARIHO010000013">
    <property type="protein sequence ID" value="KAJ7351611.1"/>
    <property type="molecule type" value="Genomic_DNA"/>
</dbReference>